<dbReference type="Proteomes" id="UP000054097">
    <property type="component" value="Unassembled WGS sequence"/>
</dbReference>
<sequence length="500" mass="56272">MMAASLLADLALTYPVRREFGRTIVGNPEPGFPIERCIPDILLAVFQAIVDDEAASYSTKSSWYNVNPRATVSLALVCRHWKQLVYDAPSLWAVIKLDARQYVNDSPPSFRIRLAKDAPVDLYLFHFPALLEDAPYISRLLEVVPNLRRLHVELDPGQNDATTPLITLLLLNQAWRELRNVKEISYSAPSINHFRADLVDHLYGMPKLIHLWLNESRFTVPYCADKPLLPALKRLFLQGSFIRNDNNAALITPTFLSHCPQLEDLDLTILDPHITIRIEAAAVEAPTITLPRLRKIRTSGMAVLAPFINRQIITPALEDFALFNWTDLYSTDMLAFFTDVAPTLTSLFLSVTDSAHYQRALTPLGQLNYLSILAGGQGTFLCPLYEPISTSLGTASMTTTTATTSTRLCLPCLRFFKLSVNRSVLAPEYFVPFVKARCIPIDEQRMTAAGCRALDNFCLVTIKPSEVLKYVRTTLEWQSATIRQAGPCVFELHWEFKQAE</sequence>
<evidence type="ECO:0000313" key="2">
    <source>
        <dbReference type="Proteomes" id="UP000054097"/>
    </source>
</evidence>
<reference evidence="1 2" key="1">
    <citation type="submission" date="2014-04" db="EMBL/GenBank/DDBJ databases">
        <authorList>
            <consortium name="DOE Joint Genome Institute"/>
            <person name="Kuo A."/>
            <person name="Zuccaro A."/>
            <person name="Kohler A."/>
            <person name="Nagy L.G."/>
            <person name="Floudas D."/>
            <person name="Copeland A."/>
            <person name="Barry K.W."/>
            <person name="Cichocki N."/>
            <person name="Veneault-Fourrey C."/>
            <person name="LaButti K."/>
            <person name="Lindquist E.A."/>
            <person name="Lipzen A."/>
            <person name="Lundell T."/>
            <person name="Morin E."/>
            <person name="Murat C."/>
            <person name="Sun H."/>
            <person name="Tunlid A."/>
            <person name="Henrissat B."/>
            <person name="Grigoriev I.V."/>
            <person name="Hibbett D.S."/>
            <person name="Martin F."/>
            <person name="Nordberg H.P."/>
            <person name="Cantor M.N."/>
            <person name="Hua S.X."/>
        </authorList>
    </citation>
    <scope>NUCLEOTIDE SEQUENCE [LARGE SCALE GENOMIC DNA]</scope>
    <source>
        <strain evidence="1 2">MAFF 305830</strain>
    </source>
</reference>
<accession>A0A0C3AZD3</accession>
<proteinExistence type="predicted"/>
<dbReference type="OrthoDB" id="3255710at2759"/>
<gene>
    <name evidence="1" type="ORF">M408DRAFT_212605</name>
</gene>
<evidence type="ECO:0000313" key="1">
    <source>
        <dbReference type="EMBL" id="KIM25339.1"/>
    </source>
</evidence>
<keyword evidence="2" id="KW-1185">Reference proteome</keyword>
<organism evidence="1 2">
    <name type="scientific">Serendipita vermifera MAFF 305830</name>
    <dbReference type="NCBI Taxonomy" id="933852"/>
    <lineage>
        <taxon>Eukaryota</taxon>
        <taxon>Fungi</taxon>
        <taxon>Dikarya</taxon>
        <taxon>Basidiomycota</taxon>
        <taxon>Agaricomycotina</taxon>
        <taxon>Agaricomycetes</taxon>
        <taxon>Sebacinales</taxon>
        <taxon>Serendipitaceae</taxon>
        <taxon>Serendipita</taxon>
    </lineage>
</organism>
<dbReference type="AlphaFoldDB" id="A0A0C3AZD3"/>
<reference evidence="2" key="2">
    <citation type="submission" date="2015-01" db="EMBL/GenBank/DDBJ databases">
        <title>Evolutionary Origins and Diversification of the Mycorrhizal Mutualists.</title>
        <authorList>
            <consortium name="DOE Joint Genome Institute"/>
            <consortium name="Mycorrhizal Genomics Consortium"/>
            <person name="Kohler A."/>
            <person name="Kuo A."/>
            <person name="Nagy L.G."/>
            <person name="Floudas D."/>
            <person name="Copeland A."/>
            <person name="Barry K.W."/>
            <person name="Cichocki N."/>
            <person name="Veneault-Fourrey C."/>
            <person name="LaButti K."/>
            <person name="Lindquist E.A."/>
            <person name="Lipzen A."/>
            <person name="Lundell T."/>
            <person name="Morin E."/>
            <person name="Murat C."/>
            <person name="Riley R."/>
            <person name="Ohm R."/>
            <person name="Sun H."/>
            <person name="Tunlid A."/>
            <person name="Henrissat B."/>
            <person name="Grigoriev I.V."/>
            <person name="Hibbett D.S."/>
            <person name="Martin F."/>
        </authorList>
    </citation>
    <scope>NUCLEOTIDE SEQUENCE [LARGE SCALE GENOMIC DNA]</scope>
    <source>
        <strain evidence="2">MAFF 305830</strain>
    </source>
</reference>
<dbReference type="Gene3D" id="1.20.1280.50">
    <property type="match status" value="1"/>
</dbReference>
<dbReference type="InterPro" id="IPR032675">
    <property type="entry name" value="LRR_dom_sf"/>
</dbReference>
<dbReference type="SUPFAM" id="SSF52047">
    <property type="entry name" value="RNI-like"/>
    <property type="match status" value="1"/>
</dbReference>
<dbReference type="HOGENOM" id="CLU_593340_0_0_1"/>
<dbReference type="EMBL" id="KN824315">
    <property type="protein sequence ID" value="KIM25339.1"/>
    <property type="molecule type" value="Genomic_DNA"/>
</dbReference>
<protein>
    <submittedName>
        <fullName evidence="1">Uncharacterized protein</fullName>
    </submittedName>
</protein>
<name>A0A0C3AZD3_SERVB</name>
<dbReference type="Gene3D" id="3.80.10.10">
    <property type="entry name" value="Ribonuclease Inhibitor"/>
    <property type="match status" value="1"/>
</dbReference>